<dbReference type="Proteomes" id="UP000283530">
    <property type="component" value="Unassembled WGS sequence"/>
</dbReference>
<accession>A0A3S3PI73</accession>
<evidence type="ECO:0000256" key="2">
    <source>
        <dbReference type="ARBA" id="ARBA00009183"/>
    </source>
</evidence>
<evidence type="ECO:0000256" key="7">
    <source>
        <dbReference type="RuleBase" id="RU361177"/>
    </source>
</evidence>
<dbReference type="InterPro" id="IPR000960">
    <property type="entry name" value="Flavin_mOase"/>
</dbReference>
<protein>
    <recommendedName>
        <fullName evidence="7">Flavin-containing monooxygenase</fullName>
        <ecNumber evidence="7">1.-.-.-</ecNumber>
    </recommendedName>
</protein>
<keyword evidence="5" id="KW-0521">NADP</keyword>
<gene>
    <name evidence="9" type="ORF">CKAN_02029900</name>
</gene>
<proteinExistence type="inferred from homology"/>
<dbReference type="Gene3D" id="3.50.50.60">
    <property type="entry name" value="FAD/NAD(P)-binding domain"/>
    <property type="match status" value="2"/>
</dbReference>
<dbReference type="GO" id="GO:0016020">
    <property type="term" value="C:membrane"/>
    <property type="evidence" value="ECO:0007669"/>
    <property type="project" value="InterPro"/>
</dbReference>
<dbReference type="FunFam" id="3.50.50.60:FF:000199">
    <property type="entry name" value="Flavin-containing monooxygenase"/>
    <property type="match status" value="1"/>
</dbReference>
<keyword evidence="3 7" id="KW-0285">Flavoprotein</keyword>
<dbReference type="STRING" id="337451.A0A3S3PI73"/>
<dbReference type="FunFam" id="3.50.50.60:FF:000167">
    <property type="entry name" value="Flavin-containing monooxygenase"/>
    <property type="match status" value="1"/>
</dbReference>
<organism evidence="9 10">
    <name type="scientific">Cinnamomum micranthum f. kanehirae</name>
    <dbReference type="NCBI Taxonomy" id="337451"/>
    <lineage>
        <taxon>Eukaryota</taxon>
        <taxon>Viridiplantae</taxon>
        <taxon>Streptophyta</taxon>
        <taxon>Embryophyta</taxon>
        <taxon>Tracheophyta</taxon>
        <taxon>Spermatophyta</taxon>
        <taxon>Magnoliopsida</taxon>
        <taxon>Magnoliidae</taxon>
        <taxon>Laurales</taxon>
        <taxon>Lauraceae</taxon>
        <taxon>Cinnamomum</taxon>
    </lineage>
</organism>
<comment type="cofactor">
    <cofactor evidence="1 7">
        <name>FAD</name>
        <dbReference type="ChEBI" id="CHEBI:57692"/>
    </cofactor>
</comment>
<dbReference type="PIRSF" id="PIRSF000332">
    <property type="entry name" value="FMO"/>
    <property type="match status" value="1"/>
</dbReference>
<evidence type="ECO:0000256" key="3">
    <source>
        <dbReference type="ARBA" id="ARBA00022630"/>
    </source>
</evidence>
<reference evidence="9 10" key="1">
    <citation type="journal article" date="2019" name="Nat. Plants">
        <title>Stout camphor tree genome fills gaps in understanding of flowering plant genome evolution.</title>
        <authorList>
            <person name="Chaw S.M."/>
            <person name="Liu Y.C."/>
            <person name="Wu Y.W."/>
            <person name="Wang H.Y."/>
            <person name="Lin C.I."/>
            <person name="Wu C.S."/>
            <person name="Ke H.M."/>
            <person name="Chang L.Y."/>
            <person name="Hsu C.Y."/>
            <person name="Yang H.T."/>
            <person name="Sudianto E."/>
            <person name="Hsu M.H."/>
            <person name="Wu K.P."/>
            <person name="Wang L.N."/>
            <person name="Leebens-Mack J.H."/>
            <person name="Tsai I.J."/>
        </authorList>
    </citation>
    <scope>NUCLEOTIDE SEQUENCE [LARGE SCALE GENOMIC DNA]</scope>
    <source>
        <strain evidence="10">cv. Chaw 1501</strain>
        <tissue evidence="9">Young leaves</tissue>
    </source>
</reference>
<keyword evidence="4 7" id="KW-0274">FAD</keyword>
<dbReference type="Pfam" id="PF00743">
    <property type="entry name" value="FMO-like"/>
    <property type="match status" value="1"/>
</dbReference>
<dbReference type="InterPro" id="IPR036188">
    <property type="entry name" value="FAD/NAD-bd_sf"/>
</dbReference>
<dbReference type="AlphaFoldDB" id="A0A3S3PI73"/>
<comment type="caution">
    <text evidence="9">The sequence shown here is derived from an EMBL/GenBank/DDBJ whole genome shotgun (WGS) entry which is preliminary data.</text>
</comment>
<evidence type="ECO:0000313" key="10">
    <source>
        <dbReference type="Proteomes" id="UP000283530"/>
    </source>
</evidence>
<dbReference type="GO" id="GO:0050661">
    <property type="term" value="F:NADP binding"/>
    <property type="evidence" value="ECO:0007669"/>
    <property type="project" value="InterPro"/>
</dbReference>
<dbReference type="PROSITE" id="PS50287">
    <property type="entry name" value="SRCR_2"/>
    <property type="match status" value="1"/>
</dbReference>
<dbReference type="GO" id="GO:0050660">
    <property type="term" value="F:flavin adenine dinucleotide binding"/>
    <property type="evidence" value="ECO:0007669"/>
    <property type="project" value="InterPro"/>
</dbReference>
<dbReference type="SUPFAM" id="SSF51905">
    <property type="entry name" value="FAD/NAD(P)-binding domain"/>
    <property type="match status" value="2"/>
</dbReference>
<dbReference type="InterPro" id="IPR020946">
    <property type="entry name" value="Flavin_mOase-like"/>
</dbReference>
<dbReference type="InterPro" id="IPR050346">
    <property type="entry name" value="FMO-like"/>
</dbReference>
<comment type="similarity">
    <text evidence="2 7">Belongs to the FMO family.</text>
</comment>
<evidence type="ECO:0000256" key="1">
    <source>
        <dbReference type="ARBA" id="ARBA00001974"/>
    </source>
</evidence>
<evidence type="ECO:0000256" key="5">
    <source>
        <dbReference type="ARBA" id="ARBA00022857"/>
    </source>
</evidence>
<sequence>MATFPNHPSESKVAIIGAGISGLAAAKQLAHYNPVVFEASGSIGGVWKHSSYLSTRLQTPRCDYEFSDYLWPERDNSTFPTYAEILEYLDGYVEKFNLLNFIRFSTKVVEVRFIGEPELGSDGKWGTSGQPLAGRPVWEVAVITDGSDNVQRYEFEFVVMCIGKYGDVPKLPDFPSNKGPEVFNGKVMHSLEYCKLNKEEATQLMKGKKVVVIGYKKSAIDLAVECAEANQGPDGQPCTMVIRTLHWTVPSYWIWGLPFFMFFSTRSSQFLHERPNQSFMRNLCCVLSSPMKKAVSKFIESYLAWKLPLGKYGLKPDHPFVEDYASCQMAILPENFFSEADEGRIEFKRSSKWWFWEGGIELEDNTKLEADVVFLCTGYDGKAKLKTILPGPFCDLLENSAGIIPLYRGTIHPLIPHMAFGGYLESVSNLHSAELRSKWLARLIDGHFTLPTVEKMIEQTNEEVEVMKRTTRFYKRHCISTFSINDSDEICKEMGWKSWRKNNWFSEAFSAYNNQDYKED</sequence>
<dbReference type="EC" id="1.-.-.-" evidence="7"/>
<dbReference type="GO" id="GO:0004499">
    <property type="term" value="F:N,N-dimethylaniline monooxygenase activity"/>
    <property type="evidence" value="ECO:0007669"/>
    <property type="project" value="InterPro"/>
</dbReference>
<keyword evidence="6 7" id="KW-0560">Oxidoreductase</keyword>
<evidence type="ECO:0000256" key="6">
    <source>
        <dbReference type="ARBA" id="ARBA00023002"/>
    </source>
</evidence>
<dbReference type="InterPro" id="IPR001190">
    <property type="entry name" value="SRCR"/>
</dbReference>
<keyword evidence="7 9" id="KW-0503">Monooxygenase</keyword>
<dbReference type="OrthoDB" id="66881at2759"/>
<dbReference type="EMBL" id="QPKB01000008">
    <property type="protein sequence ID" value="RWR91155.1"/>
    <property type="molecule type" value="Genomic_DNA"/>
</dbReference>
<evidence type="ECO:0000256" key="4">
    <source>
        <dbReference type="ARBA" id="ARBA00022827"/>
    </source>
</evidence>
<evidence type="ECO:0000259" key="8">
    <source>
        <dbReference type="PROSITE" id="PS50287"/>
    </source>
</evidence>
<keyword evidence="10" id="KW-1185">Reference proteome</keyword>
<name>A0A3S3PI73_9MAGN</name>
<dbReference type="PANTHER" id="PTHR23023">
    <property type="entry name" value="DIMETHYLANILINE MONOOXYGENASE"/>
    <property type="match status" value="1"/>
</dbReference>
<feature type="domain" description="SRCR" evidence="8">
    <location>
        <begin position="441"/>
        <end position="495"/>
    </location>
</feature>
<evidence type="ECO:0000313" key="9">
    <source>
        <dbReference type="EMBL" id="RWR91155.1"/>
    </source>
</evidence>